<dbReference type="RefSeq" id="WP_346822869.1">
    <property type="nucleotide sequence ID" value="NZ_JBDKWZ010000012.1"/>
</dbReference>
<comment type="caution">
    <text evidence="1">The sequence shown here is derived from an EMBL/GenBank/DDBJ whole genome shotgun (WGS) entry which is preliminary data.</text>
</comment>
<dbReference type="EMBL" id="JBDKWZ010000012">
    <property type="protein sequence ID" value="MEN7550090.1"/>
    <property type="molecule type" value="Genomic_DNA"/>
</dbReference>
<evidence type="ECO:0000313" key="2">
    <source>
        <dbReference type="Proteomes" id="UP001403385"/>
    </source>
</evidence>
<evidence type="ECO:0000313" key="1">
    <source>
        <dbReference type="EMBL" id="MEN7550090.1"/>
    </source>
</evidence>
<organism evidence="1 2">
    <name type="scientific">Rapidithrix thailandica</name>
    <dbReference type="NCBI Taxonomy" id="413964"/>
    <lineage>
        <taxon>Bacteria</taxon>
        <taxon>Pseudomonadati</taxon>
        <taxon>Bacteroidota</taxon>
        <taxon>Cytophagia</taxon>
        <taxon>Cytophagales</taxon>
        <taxon>Flammeovirgaceae</taxon>
        <taxon>Rapidithrix</taxon>
    </lineage>
</organism>
<accession>A0AAW9S4G7</accession>
<protein>
    <submittedName>
        <fullName evidence="1">Uncharacterized protein</fullName>
    </submittedName>
</protein>
<sequence length="147" mass="17698">MKILIPEEVDFKISTTDLFVEYKERNSAKIKLESFLLEDFKQKEKRTTIQIEFKLVAELKCISLNFQESNYENFEILDINEENVSEYEFWVINGYHPSSGFYQIDDSHWLKESKERYDPRNRLNLKHYLIEGYDSYVELLASNYVIN</sequence>
<gene>
    <name evidence="1" type="ORF">AAG747_19370</name>
</gene>
<reference evidence="1 2" key="1">
    <citation type="submission" date="2024-04" db="EMBL/GenBank/DDBJ databases">
        <title>Novel genus in family Flammeovirgaceae.</title>
        <authorList>
            <person name="Nguyen T.H."/>
            <person name="Vuong T.Q."/>
            <person name="Le H."/>
            <person name="Kim S.-G."/>
        </authorList>
    </citation>
    <scope>NUCLEOTIDE SEQUENCE [LARGE SCALE GENOMIC DNA]</scope>
    <source>
        <strain evidence="1 2">JCM 23209</strain>
    </source>
</reference>
<keyword evidence="2" id="KW-1185">Reference proteome</keyword>
<proteinExistence type="predicted"/>
<dbReference type="AlphaFoldDB" id="A0AAW9S4G7"/>
<dbReference type="Proteomes" id="UP001403385">
    <property type="component" value="Unassembled WGS sequence"/>
</dbReference>
<name>A0AAW9S4G7_9BACT</name>